<dbReference type="PROSITE" id="PS50112">
    <property type="entry name" value="PAS"/>
    <property type="match status" value="1"/>
</dbReference>
<dbReference type="PANTHER" id="PTHR45138">
    <property type="entry name" value="REGULATORY COMPONENTS OF SENSORY TRANSDUCTION SYSTEM"/>
    <property type="match status" value="1"/>
</dbReference>
<evidence type="ECO:0000259" key="3">
    <source>
        <dbReference type="PROSITE" id="PS50887"/>
    </source>
</evidence>
<proteinExistence type="predicted"/>
<dbReference type="PROSITE" id="PS50887">
    <property type="entry name" value="GGDEF"/>
    <property type="match status" value="1"/>
</dbReference>
<dbReference type="SMART" id="SM00091">
    <property type="entry name" value="PAS"/>
    <property type="match status" value="1"/>
</dbReference>
<dbReference type="AlphaFoldDB" id="A0A1F7RVP0"/>
<dbReference type="SUPFAM" id="SSF55785">
    <property type="entry name" value="PYP-like sensor domain (PAS domain)"/>
    <property type="match status" value="1"/>
</dbReference>
<evidence type="ECO:0000313" key="5">
    <source>
        <dbReference type="Proteomes" id="UP000178797"/>
    </source>
</evidence>
<name>A0A1F7RVP0_9BACT</name>
<dbReference type="SUPFAM" id="SSF55781">
    <property type="entry name" value="GAF domain-like"/>
    <property type="match status" value="1"/>
</dbReference>
<reference evidence="4 5" key="1">
    <citation type="journal article" date="2016" name="Nat. Commun.">
        <title>Thousands of microbial genomes shed light on interconnected biogeochemical processes in an aquifer system.</title>
        <authorList>
            <person name="Anantharaman K."/>
            <person name="Brown C.T."/>
            <person name="Hug L.A."/>
            <person name="Sharon I."/>
            <person name="Castelle C.J."/>
            <person name="Probst A.J."/>
            <person name="Thomas B.C."/>
            <person name="Singh A."/>
            <person name="Wilkins M.J."/>
            <person name="Karaoz U."/>
            <person name="Brodie E.L."/>
            <person name="Williams K.H."/>
            <person name="Hubbard S.S."/>
            <person name="Banfield J.F."/>
        </authorList>
    </citation>
    <scope>NUCLEOTIDE SEQUENCE [LARGE SCALE GENOMIC DNA]</scope>
</reference>
<protein>
    <recommendedName>
        <fullName evidence="6">Diguanylate cyclase</fullName>
    </recommendedName>
</protein>
<evidence type="ECO:0000259" key="2">
    <source>
        <dbReference type="PROSITE" id="PS50113"/>
    </source>
</evidence>
<feature type="domain" description="PAS" evidence="1">
    <location>
        <begin position="14"/>
        <end position="59"/>
    </location>
</feature>
<gene>
    <name evidence="4" type="ORF">A2W05_01775</name>
</gene>
<feature type="domain" description="PAC" evidence="2">
    <location>
        <begin position="89"/>
        <end position="139"/>
    </location>
</feature>
<dbReference type="InterPro" id="IPR035965">
    <property type="entry name" value="PAS-like_dom_sf"/>
</dbReference>
<sequence length="474" mass="53545">MAEESKLANNSVLGSDVYKALFSNSNDPQYVLDRANGIFLEVNESFEKLSGYTRKELIDGKLSPLTLMAKESVNIYEDKRRIRPQGSSERYEIKMLTKSGQKSPIELSVRRLSMNGIEIVIGSVRDLTQRKKLEQEMWDKIQELGFANNRILTLTEKIRRLPELTPELLQITDEGELLAKTSTILCDRQGLGYSGANFYFIKDGALEMVYSTDKEKDTKRRLPTTHKFAQILRGELQPIINNKEGVLPLKGRDTNIGVLEVFFHPKEISVFEGNERAKKAYQDLLITMSEMVGLIIENLHLYETVKLQSIIDQLTGVYNRRHFDNKLKEEMGRAARYNRALALILMDVDKFKDINDTYGHKQGDMVLVEVARLLKQNSREVDVVCRYGGDEFAIVMPETAGENAAIKAEHIRKVIGDFTFTNVVGGNISIRTTISVGIAGYSKEISDTDAFVNIADKALYSAKKDGKNRIKLAG</sequence>
<evidence type="ECO:0000259" key="1">
    <source>
        <dbReference type="PROSITE" id="PS50112"/>
    </source>
</evidence>
<dbReference type="InterPro" id="IPR050469">
    <property type="entry name" value="Diguanylate_Cyclase"/>
</dbReference>
<dbReference type="Gene3D" id="3.30.450.20">
    <property type="entry name" value="PAS domain"/>
    <property type="match status" value="1"/>
</dbReference>
<dbReference type="GO" id="GO:1902201">
    <property type="term" value="P:negative regulation of bacterial-type flagellum-dependent cell motility"/>
    <property type="evidence" value="ECO:0007669"/>
    <property type="project" value="TreeGrafter"/>
</dbReference>
<dbReference type="InterPro" id="IPR000160">
    <property type="entry name" value="GGDEF_dom"/>
</dbReference>
<dbReference type="FunFam" id="3.30.70.270:FF:000001">
    <property type="entry name" value="Diguanylate cyclase domain protein"/>
    <property type="match status" value="1"/>
</dbReference>
<dbReference type="EMBL" id="MGDE01000123">
    <property type="protein sequence ID" value="OGL45625.1"/>
    <property type="molecule type" value="Genomic_DNA"/>
</dbReference>
<dbReference type="SMART" id="SM00267">
    <property type="entry name" value="GGDEF"/>
    <property type="match status" value="1"/>
</dbReference>
<dbReference type="InterPro" id="IPR000014">
    <property type="entry name" value="PAS"/>
</dbReference>
<dbReference type="GO" id="GO:0043709">
    <property type="term" value="P:cell adhesion involved in single-species biofilm formation"/>
    <property type="evidence" value="ECO:0007669"/>
    <property type="project" value="TreeGrafter"/>
</dbReference>
<dbReference type="CDD" id="cd01949">
    <property type="entry name" value="GGDEF"/>
    <property type="match status" value="1"/>
</dbReference>
<feature type="domain" description="GGDEF" evidence="3">
    <location>
        <begin position="339"/>
        <end position="474"/>
    </location>
</feature>
<evidence type="ECO:0008006" key="6">
    <source>
        <dbReference type="Google" id="ProtNLM"/>
    </source>
</evidence>
<dbReference type="PANTHER" id="PTHR45138:SF9">
    <property type="entry name" value="DIGUANYLATE CYCLASE DGCM-RELATED"/>
    <property type="match status" value="1"/>
</dbReference>
<dbReference type="Gene3D" id="3.30.70.270">
    <property type="match status" value="1"/>
</dbReference>
<evidence type="ECO:0000313" key="4">
    <source>
        <dbReference type="EMBL" id="OGL45625.1"/>
    </source>
</evidence>
<dbReference type="CDD" id="cd00130">
    <property type="entry name" value="PAS"/>
    <property type="match status" value="1"/>
</dbReference>
<dbReference type="InterPro" id="IPR000700">
    <property type="entry name" value="PAS-assoc_C"/>
</dbReference>
<dbReference type="Pfam" id="PF13426">
    <property type="entry name" value="PAS_9"/>
    <property type="match status" value="1"/>
</dbReference>
<dbReference type="SUPFAM" id="SSF55073">
    <property type="entry name" value="Nucleotide cyclase"/>
    <property type="match status" value="1"/>
</dbReference>
<comment type="caution">
    <text evidence="4">The sequence shown here is derived from an EMBL/GenBank/DDBJ whole genome shotgun (WGS) entry which is preliminary data.</text>
</comment>
<organism evidence="4 5">
    <name type="scientific">Candidatus Schekmanbacteria bacterium RBG_16_38_10</name>
    <dbReference type="NCBI Taxonomy" id="1817879"/>
    <lineage>
        <taxon>Bacteria</taxon>
        <taxon>Candidatus Schekmaniibacteriota</taxon>
    </lineage>
</organism>
<dbReference type="GO" id="GO:0052621">
    <property type="term" value="F:diguanylate cyclase activity"/>
    <property type="evidence" value="ECO:0007669"/>
    <property type="project" value="TreeGrafter"/>
</dbReference>
<dbReference type="InterPro" id="IPR029787">
    <property type="entry name" value="Nucleotide_cyclase"/>
</dbReference>
<dbReference type="InterPro" id="IPR043128">
    <property type="entry name" value="Rev_trsase/Diguanyl_cyclase"/>
</dbReference>
<dbReference type="Proteomes" id="UP000178797">
    <property type="component" value="Unassembled WGS sequence"/>
</dbReference>
<accession>A0A1F7RVP0</accession>
<dbReference type="PROSITE" id="PS50113">
    <property type="entry name" value="PAC"/>
    <property type="match status" value="1"/>
</dbReference>
<dbReference type="GO" id="GO:0005886">
    <property type="term" value="C:plasma membrane"/>
    <property type="evidence" value="ECO:0007669"/>
    <property type="project" value="TreeGrafter"/>
</dbReference>
<dbReference type="NCBIfam" id="TIGR00229">
    <property type="entry name" value="sensory_box"/>
    <property type="match status" value="1"/>
</dbReference>
<dbReference type="Pfam" id="PF00990">
    <property type="entry name" value="GGDEF"/>
    <property type="match status" value="1"/>
</dbReference>
<dbReference type="NCBIfam" id="TIGR00254">
    <property type="entry name" value="GGDEF"/>
    <property type="match status" value="1"/>
</dbReference>